<dbReference type="OrthoDB" id="44190at2759"/>
<dbReference type="Proteomes" id="UP000006906">
    <property type="component" value="Chromosome 9"/>
</dbReference>
<reference evidence="1 2" key="1">
    <citation type="journal article" date="2007" name="Science">
        <title>The Chlamydomonas genome reveals the evolution of key animal and plant functions.</title>
        <authorList>
            <person name="Merchant S.S."/>
            <person name="Prochnik S.E."/>
            <person name="Vallon O."/>
            <person name="Harris E.H."/>
            <person name="Karpowicz S.J."/>
            <person name="Witman G.B."/>
            <person name="Terry A."/>
            <person name="Salamov A."/>
            <person name="Fritz-Laylin L.K."/>
            <person name="Marechal-Drouard L."/>
            <person name="Marshall W.F."/>
            <person name="Qu L.H."/>
            <person name="Nelson D.R."/>
            <person name="Sanderfoot A.A."/>
            <person name="Spalding M.H."/>
            <person name="Kapitonov V.V."/>
            <person name="Ren Q."/>
            <person name="Ferris P."/>
            <person name="Lindquist E."/>
            <person name="Shapiro H."/>
            <person name="Lucas S.M."/>
            <person name="Grimwood J."/>
            <person name="Schmutz J."/>
            <person name="Cardol P."/>
            <person name="Cerutti H."/>
            <person name="Chanfreau G."/>
            <person name="Chen C.L."/>
            <person name="Cognat V."/>
            <person name="Croft M.T."/>
            <person name="Dent R."/>
            <person name="Dutcher S."/>
            <person name="Fernandez E."/>
            <person name="Fukuzawa H."/>
            <person name="Gonzalez-Ballester D."/>
            <person name="Gonzalez-Halphen D."/>
            <person name="Hallmann A."/>
            <person name="Hanikenne M."/>
            <person name="Hippler M."/>
            <person name="Inwood W."/>
            <person name="Jabbari K."/>
            <person name="Kalanon M."/>
            <person name="Kuras R."/>
            <person name="Lefebvre P.A."/>
            <person name="Lemaire S.D."/>
            <person name="Lobanov A.V."/>
            <person name="Lohr M."/>
            <person name="Manuell A."/>
            <person name="Meier I."/>
            <person name="Mets L."/>
            <person name="Mittag M."/>
            <person name="Mittelmeier T."/>
            <person name="Moroney J.V."/>
            <person name="Moseley J."/>
            <person name="Napoli C."/>
            <person name="Nedelcu A.M."/>
            <person name="Niyogi K."/>
            <person name="Novoselov S.V."/>
            <person name="Paulsen I.T."/>
            <person name="Pazour G."/>
            <person name="Purton S."/>
            <person name="Ral J.P."/>
            <person name="Riano-Pachon D.M."/>
            <person name="Riekhof W."/>
            <person name="Rymarquis L."/>
            <person name="Schroda M."/>
            <person name="Stern D."/>
            <person name="Umen J."/>
            <person name="Willows R."/>
            <person name="Wilson N."/>
            <person name="Zimmer S.L."/>
            <person name="Allmer J."/>
            <person name="Balk J."/>
            <person name="Bisova K."/>
            <person name="Chen C.J."/>
            <person name="Elias M."/>
            <person name="Gendler K."/>
            <person name="Hauser C."/>
            <person name="Lamb M.R."/>
            <person name="Ledford H."/>
            <person name="Long J.C."/>
            <person name="Minagawa J."/>
            <person name="Page M.D."/>
            <person name="Pan J."/>
            <person name="Pootakham W."/>
            <person name="Roje S."/>
            <person name="Rose A."/>
            <person name="Stahlberg E."/>
            <person name="Terauchi A.M."/>
            <person name="Yang P."/>
            <person name="Ball S."/>
            <person name="Bowler C."/>
            <person name="Dieckmann C.L."/>
            <person name="Gladyshev V.N."/>
            <person name="Green P."/>
            <person name="Jorgensen R."/>
            <person name="Mayfield S."/>
            <person name="Mueller-Roeber B."/>
            <person name="Rajamani S."/>
            <person name="Sayre R.T."/>
            <person name="Brokstein P."/>
            <person name="Dubchak I."/>
            <person name="Goodstein D."/>
            <person name="Hornick L."/>
            <person name="Huang Y.W."/>
            <person name="Jhaveri J."/>
            <person name="Luo Y."/>
            <person name="Martinez D."/>
            <person name="Ngau W.C."/>
            <person name="Otillar B."/>
            <person name="Poliakov A."/>
            <person name="Porter A."/>
            <person name="Szajkowski L."/>
            <person name="Werner G."/>
            <person name="Zhou K."/>
            <person name="Grigoriev I.V."/>
            <person name="Rokhsar D.S."/>
            <person name="Grossman A.R."/>
        </authorList>
    </citation>
    <scope>NUCLEOTIDE SEQUENCE [LARGE SCALE GENOMIC DNA]</scope>
    <source>
        <strain evidence="2">CC-503</strain>
    </source>
</reference>
<dbReference type="AlphaFoldDB" id="A8J1I3"/>
<dbReference type="Gramene" id="PNW78337">
    <property type="protein sequence ID" value="PNW78337"/>
    <property type="gene ID" value="CHLRE_09g401350v5"/>
</dbReference>
<gene>
    <name evidence="1" type="ORF">CHLRE_09g401350v5</name>
</gene>
<name>A8J1I3_CHLRE</name>
<dbReference type="KEGG" id="cre:CHLRE_09g401350v5"/>
<dbReference type="GeneID" id="5720711"/>
<dbReference type="HOGENOM" id="CLU_085208_1_0_1"/>
<sequence length="237" mass="25284">MLAHTNLTSSGASTVRPAHKRFHGRVSVVPRAAAGAPAAISAATDALATLRSAAAKPGSVKPSDVLAAMVTVEKAKLKPENWEANLTAPGTRWRLVYTVSGKDLTAAAKKQKAGSGAYFPISACQKFDDTGFENGVFFGPVANLTFKGPWQLDAKVCHFDVNTMYLGLGPWRLPIKLKDQTPLKQMATKEFKALPFFVYAYVGEDIVVARGRSGGVALWGRADAAWLATSGAMQVYK</sequence>
<evidence type="ECO:0008006" key="3">
    <source>
        <dbReference type="Google" id="ProtNLM"/>
    </source>
</evidence>
<dbReference type="STRING" id="3055.A8J1I3"/>
<evidence type="ECO:0000313" key="2">
    <source>
        <dbReference type="Proteomes" id="UP000006906"/>
    </source>
</evidence>
<evidence type="ECO:0000313" key="1">
    <source>
        <dbReference type="EMBL" id="PNW78337.1"/>
    </source>
</evidence>
<proteinExistence type="predicted"/>
<protein>
    <recommendedName>
        <fullName evidence="3">Plastid lipid-associated protein/fibrillin conserved domain-containing protein</fullName>
    </recommendedName>
</protein>
<dbReference type="RefSeq" id="XP_001695107.1">
    <property type="nucleotide sequence ID" value="XM_001695055.2"/>
</dbReference>
<dbReference type="EMBL" id="CM008970">
    <property type="protein sequence ID" value="PNW78337.1"/>
    <property type="molecule type" value="Genomic_DNA"/>
</dbReference>
<organism evidence="1 2">
    <name type="scientific">Chlamydomonas reinhardtii</name>
    <name type="common">Chlamydomonas smithii</name>
    <dbReference type="NCBI Taxonomy" id="3055"/>
    <lineage>
        <taxon>Eukaryota</taxon>
        <taxon>Viridiplantae</taxon>
        <taxon>Chlorophyta</taxon>
        <taxon>core chlorophytes</taxon>
        <taxon>Chlorophyceae</taxon>
        <taxon>CS clade</taxon>
        <taxon>Chlamydomonadales</taxon>
        <taxon>Chlamydomonadaceae</taxon>
        <taxon>Chlamydomonas</taxon>
    </lineage>
</organism>
<dbReference type="PANTHER" id="PTHR35690:SF1">
    <property type="entry name" value="OS01G0363500 PROTEIN"/>
    <property type="match status" value="1"/>
</dbReference>
<keyword evidence="2" id="KW-1185">Reference proteome</keyword>
<accession>A8J1I3</accession>
<dbReference type="OMA" id="SGAMQVY"/>
<dbReference type="PANTHER" id="PTHR35690">
    <property type="entry name" value="OS01G0363500 PROTEIN"/>
    <property type="match status" value="1"/>
</dbReference>
<dbReference type="InParanoid" id="A8J1I3"/>
<dbReference type="PaxDb" id="3055-EDP01815"/>
<dbReference type="eggNOG" id="ENOG502QSU6">
    <property type="taxonomic scope" value="Eukaryota"/>
</dbReference>